<evidence type="ECO:0000313" key="1">
    <source>
        <dbReference type="EMBL" id="KAI4303309.1"/>
    </source>
</evidence>
<organism evidence="1 2">
    <name type="scientific">Melastoma candidum</name>
    <dbReference type="NCBI Taxonomy" id="119954"/>
    <lineage>
        <taxon>Eukaryota</taxon>
        <taxon>Viridiplantae</taxon>
        <taxon>Streptophyta</taxon>
        <taxon>Embryophyta</taxon>
        <taxon>Tracheophyta</taxon>
        <taxon>Spermatophyta</taxon>
        <taxon>Magnoliopsida</taxon>
        <taxon>eudicotyledons</taxon>
        <taxon>Gunneridae</taxon>
        <taxon>Pentapetalae</taxon>
        <taxon>rosids</taxon>
        <taxon>malvids</taxon>
        <taxon>Myrtales</taxon>
        <taxon>Melastomataceae</taxon>
        <taxon>Melastomatoideae</taxon>
        <taxon>Melastomateae</taxon>
        <taxon>Melastoma</taxon>
    </lineage>
</organism>
<name>A0ACB9L1B1_9MYRT</name>
<dbReference type="Proteomes" id="UP001057402">
    <property type="component" value="Chromosome 12"/>
</dbReference>
<protein>
    <submittedName>
        <fullName evidence="1">Uncharacterized protein</fullName>
    </submittedName>
</protein>
<dbReference type="EMBL" id="CM042891">
    <property type="protein sequence ID" value="KAI4303309.1"/>
    <property type="molecule type" value="Genomic_DNA"/>
</dbReference>
<accession>A0ACB9L1B1</accession>
<gene>
    <name evidence="1" type="ORF">MLD38_038956</name>
</gene>
<evidence type="ECO:0000313" key="2">
    <source>
        <dbReference type="Proteomes" id="UP001057402"/>
    </source>
</evidence>
<sequence length="436" mass="46905">MKLSVHFPDDYSSSSGGSPTVKLKLPLVFPTHHHHHLPSAALSASSSTTITTFSLSTNFPSFPSFSISYSSPTPTSSPSPSPSHPSSLSLTLKSGVGFFGSPRDSPLLFSARFSLLGPPGTPTFSPVFSLRVKPNFGHFSLRRSTSSLPIPPADFPSSLQLREVNPHSVLGSDPVPQKATFVPKEGSFSDFLGKSIPDSAVIPHSVDKKLEEKEGFWSPKASVRSESRVGAGSSVWEEVMLEPPSEGGLTESMGAPRKSRSFSGFAVTTRTVLPVTRQVAVNVRWGVNLPSEMSRGMPYLSVSKLEIERIEDKNNSLITADLGGSAGDGFGDAEMLKGTWSWMRRDLESIRKENDQMKRCLEEIGRGAGKGCKVGAMSGTGKKDLKPASSGENEVDSDKWRSRRAREENRGKGNQVSSSIDLESQLRDAIMSASSS</sequence>
<comment type="caution">
    <text evidence="1">The sequence shown here is derived from an EMBL/GenBank/DDBJ whole genome shotgun (WGS) entry which is preliminary data.</text>
</comment>
<reference evidence="2" key="1">
    <citation type="journal article" date="2023" name="Front. Plant Sci.">
        <title>Chromosomal-level genome assembly of Melastoma candidum provides insights into trichome evolution.</title>
        <authorList>
            <person name="Zhong Y."/>
            <person name="Wu W."/>
            <person name="Sun C."/>
            <person name="Zou P."/>
            <person name="Liu Y."/>
            <person name="Dai S."/>
            <person name="Zhou R."/>
        </authorList>
    </citation>
    <scope>NUCLEOTIDE SEQUENCE [LARGE SCALE GENOMIC DNA]</scope>
</reference>
<keyword evidence="2" id="KW-1185">Reference proteome</keyword>
<proteinExistence type="predicted"/>